<keyword evidence="2" id="KW-1185">Reference proteome</keyword>
<accession>A0A150KNA5</accession>
<dbReference type="InterPro" id="IPR029063">
    <property type="entry name" value="SAM-dependent_MTases_sf"/>
</dbReference>
<dbReference type="OrthoDB" id="9777638at2"/>
<gene>
    <name evidence="1" type="ORF">B4102_1198</name>
</gene>
<organism evidence="1 2">
    <name type="scientific">Heyndrickxia sporothermodurans</name>
    <dbReference type="NCBI Taxonomy" id="46224"/>
    <lineage>
        <taxon>Bacteria</taxon>
        <taxon>Bacillati</taxon>
        <taxon>Bacillota</taxon>
        <taxon>Bacilli</taxon>
        <taxon>Bacillales</taxon>
        <taxon>Bacillaceae</taxon>
        <taxon>Heyndrickxia</taxon>
    </lineage>
</organism>
<dbReference type="PATRIC" id="fig|46224.3.peg.3930"/>
<dbReference type="STRING" id="46224.B4102_1198"/>
<dbReference type="RefSeq" id="WP_066233532.1">
    <property type="nucleotide sequence ID" value="NZ_JALKTV010000011.1"/>
</dbReference>
<proteinExistence type="predicted"/>
<evidence type="ECO:0008006" key="3">
    <source>
        <dbReference type="Google" id="ProtNLM"/>
    </source>
</evidence>
<dbReference type="Gene3D" id="3.40.50.150">
    <property type="entry name" value="Vaccinia Virus protein VP39"/>
    <property type="match status" value="1"/>
</dbReference>
<dbReference type="AlphaFoldDB" id="A0A150KNA5"/>
<dbReference type="CDD" id="cd02440">
    <property type="entry name" value="AdoMet_MTases"/>
    <property type="match status" value="1"/>
</dbReference>
<evidence type="ECO:0000313" key="1">
    <source>
        <dbReference type="EMBL" id="KYD00186.1"/>
    </source>
</evidence>
<evidence type="ECO:0000313" key="2">
    <source>
        <dbReference type="Proteomes" id="UP000075666"/>
    </source>
</evidence>
<protein>
    <recommendedName>
        <fullName evidence="3">Methyltransferase domain-containing protein</fullName>
    </recommendedName>
</protein>
<dbReference type="Proteomes" id="UP000075666">
    <property type="component" value="Unassembled WGS sequence"/>
</dbReference>
<dbReference type="EMBL" id="LQYN01000073">
    <property type="protein sequence ID" value="KYD00186.1"/>
    <property type="molecule type" value="Genomic_DNA"/>
</dbReference>
<comment type="caution">
    <text evidence="1">The sequence shown here is derived from an EMBL/GenBank/DDBJ whole genome shotgun (WGS) entry which is preliminary data.</text>
</comment>
<reference evidence="1 2" key="1">
    <citation type="submission" date="2016-01" db="EMBL/GenBank/DDBJ databases">
        <title>Genome Sequences of Twelve Sporeforming Bacillus Species Isolated from Foods.</title>
        <authorList>
            <person name="Berendsen E.M."/>
            <person name="Wells-Bennik M.H."/>
            <person name="Krawcyk A.O."/>
            <person name="De Jong A."/>
            <person name="Holsappel S."/>
            <person name="Eijlander R.T."/>
            <person name="Kuipers O.P."/>
        </authorList>
    </citation>
    <scope>NUCLEOTIDE SEQUENCE [LARGE SCALE GENOMIC DNA]</scope>
    <source>
        <strain evidence="1 2">B4102</strain>
    </source>
</reference>
<sequence>MNKKVLETIVDCMPADREMRDIQRIQTKHRMKLVEFWEIEKGDKILEIGCGQGDTTAVLAYYVGESGLVQGIDIGPESYGSPISLGDSAKYLIHSKLGKQINMNFNVDVLSPEIDFPNGYFDCIVLSHCSWYFKSKKELIEILSKIKKWGKKLCFAEWDTNIHKIEQYSHFLSILIQSQLESFKDNSESNVRTLFTPNEIIKIAKHAGWTITNETSIFSPDIQDGQWEIHNVLTEFDEELQKNGELPIKFKELLQSEKNMLEEHIKVNKSIPLSVYAFTAK</sequence>
<dbReference type="SUPFAM" id="SSF53335">
    <property type="entry name" value="S-adenosyl-L-methionine-dependent methyltransferases"/>
    <property type="match status" value="1"/>
</dbReference>
<dbReference type="Pfam" id="PF13489">
    <property type="entry name" value="Methyltransf_23"/>
    <property type="match status" value="1"/>
</dbReference>
<name>A0A150KNA5_9BACI</name>